<feature type="region of interest" description="Disordered" evidence="1">
    <location>
        <begin position="73"/>
        <end position="107"/>
    </location>
</feature>
<proteinExistence type="predicted"/>
<sequence length="107" mass="11043">MPAGIFQGLDQLGGLPLLIDEAHTVPNPRRVELAAYGFANGQRYTVGGADGKTRGGGSNRIAVAASLPAANRSKLSGGYSHRRHSSKSGLAQPRCNSTDRPGFVVGG</sequence>
<protein>
    <submittedName>
        <fullName evidence="2">Uncharacterized protein</fullName>
    </submittedName>
</protein>
<reference evidence="2 3" key="1">
    <citation type="submission" date="2018-12" db="EMBL/GenBank/DDBJ databases">
        <title>Genome Sequence of Candidatus Viridilinea halotolerans isolated from saline sulfide-rich spring.</title>
        <authorList>
            <person name="Grouzdev D.S."/>
            <person name="Burganskaya E.I."/>
            <person name="Krutkina M.S."/>
            <person name="Sukhacheva M.V."/>
            <person name="Gorlenko V.M."/>
        </authorList>
    </citation>
    <scope>NUCLEOTIDE SEQUENCE [LARGE SCALE GENOMIC DNA]</scope>
    <source>
        <strain evidence="2">Chok-6</strain>
    </source>
</reference>
<dbReference type="EMBL" id="RSAS01000596">
    <property type="protein sequence ID" value="RRR69701.1"/>
    <property type="molecule type" value="Genomic_DNA"/>
</dbReference>
<name>A0A426TW45_9CHLR</name>
<comment type="caution">
    <text evidence="2">The sequence shown here is derived from an EMBL/GenBank/DDBJ whole genome shotgun (WGS) entry which is preliminary data.</text>
</comment>
<accession>A0A426TW45</accession>
<evidence type="ECO:0000256" key="1">
    <source>
        <dbReference type="SAM" id="MobiDB-lite"/>
    </source>
</evidence>
<evidence type="ECO:0000313" key="2">
    <source>
        <dbReference type="EMBL" id="RRR69701.1"/>
    </source>
</evidence>
<gene>
    <name evidence="2" type="ORF">EI684_14910</name>
</gene>
<organism evidence="2 3">
    <name type="scientific">Candidatus Viridilinea halotolerans</name>
    <dbReference type="NCBI Taxonomy" id="2491704"/>
    <lineage>
        <taxon>Bacteria</taxon>
        <taxon>Bacillati</taxon>
        <taxon>Chloroflexota</taxon>
        <taxon>Chloroflexia</taxon>
        <taxon>Chloroflexales</taxon>
        <taxon>Chloroflexineae</taxon>
        <taxon>Oscillochloridaceae</taxon>
        <taxon>Candidatus Viridilinea</taxon>
    </lineage>
</organism>
<dbReference type="AlphaFoldDB" id="A0A426TW45"/>
<evidence type="ECO:0000313" key="3">
    <source>
        <dbReference type="Proteomes" id="UP000280307"/>
    </source>
</evidence>
<dbReference type="Proteomes" id="UP000280307">
    <property type="component" value="Unassembled WGS sequence"/>
</dbReference>